<dbReference type="AlphaFoldDB" id="A0A858SMF6"/>
<name>A0A858SMF6_9RHOB</name>
<reference evidence="2 3" key="1">
    <citation type="submission" date="2020-02" db="EMBL/GenBank/DDBJ databases">
        <title>Genome sequence of Roseobacter ponti.</title>
        <authorList>
            <person name="Hollensteiner J."/>
            <person name="Schneider D."/>
            <person name="Poehlein A."/>
            <person name="Daniel R."/>
        </authorList>
    </citation>
    <scope>NUCLEOTIDE SEQUENCE [LARGE SCALE GENOMIC DNA]</scope>
    <source>
        <strain evidence="2 3">DSM 106830</strain>
    </source>
</reference>
<evidence type="ECO:0000313" key="2">
    <source>
        <dbReference type="EMBL" id="QJF49885.1"/>
    </source>
</evidence>
<evidence type="ECO:0000313" key="3">
    <source>
        <dbReference type="Proteomes" id="UP000503308"/>
    </source>
</evidence>
<dbReference type="PROSITE" id="PS51257">
    <property type="entry name" value="PROKAR_LIPOPROTEIN"/>
    <property type="match status" value="1"/>
</dbReference>
<keyword evidence="1" id="KW-0732">Signal</keyword>
<dbReference type="EMBL" id="CP048788">
    <property type="protein sequence ID" value="QJF49885.1"/>
    <property type="molecule type" value="Genomic_DNA"/>
</dbReference>
<proteinExistence type="predicted"/>
<dbReference type="Proteomes" id="UP000503308">
    <property type="component" value="Chromosome"/>
</dbReference>
<gene>
    <name evidence="2" type="ORF">G3256_01230</name>
</gene>
<sequence length="159" mass="17033">MSLFNRRALLSLPLVLAACGFQPVYAPGGSGQALQNKVLVDEPDAVDGYLLTRRLEERLGRSSTPVYRLALVVATGQENLAVDQKGDILRFNLLGAADYTLTETATGRIVTSGSVDNFTGYSATGTTVATLAAERDARQRLMILLGDQIVARLFTADLT</sequence>
<dbReference type="Gene3D" id="3.30.160.150">
    <property type="entry name" value="Lipoprotein like domain"/>
    <property type="match status" value="1"/>
</dbReference>
<dbReference type="RefSeq" id="WP_169639111.1">
    <property type="nucleotide sequence ID" value="NZ_CP048788.1"/>
</dbReference>
<feature type="signal peptide" evidence="1">
    <location>
        <begin position="1"/>
        <end position="26"/>
    </location>
</feature>
<dbReference type="GO" id="GO:0043165">
    <property type="term" value="P:Gram-negative-bacterium-type cell outer membrane assembly"/>
    <property type="evidence" value="ECO:0007669"/>
    <property type="project" value="InterPro"/>
</dbReference>
<accession>A0A858SMF6</accession>
<dbReference type="InterPro" id="IPR007485">
    <property type="entry name" value="LPS_assembly_LptE"/>
</dbReference>
<dbReference type="GO" id="GO:0019867">
    <property type="term" value="C:outer membrane"/>
    <property type="evidence" value="ECO:0007669"/>
    <property type="project" value="InterPro"/>
</dbReference>
<evidence type="ECO:0008006" key="4">
    <source>
        <dbReference type="Google" id="ProtNLM"/>
    </source>
</evidence>
<protein>
    <recommendedName>
        <fullName evidence="4">Lipoprotein</fullName>
    </recommendedName>
</protein>
<keyword evidence="3" id="KW-1185">Reference proteome</keyword>
<evidence type="ECO:0000256" key="1">
    <source>
        <dbReference type="SAM" id="SignalP"/>
    </source>
</evidence>
<feature type="chain" id="PRO_5032575028" description="Lipoprotein" evidence="1">
    <location>
        <begin position="27"/>
        <end position="159"/>
    </location>
</feature>
<dbReference type="KEGG" id="rpon:G3256_01230"/>
<organism evidence="2 3">
    <name type="scientific">Roseobacter ponti</name>
    <dbReference type="NCBI Taxonomy" id="1891787"/>
    <lineage>
        <taxon>Bacteria</taxon>
        <taxon>Pseudomonadati</taxon>
        <taxon>Pseudomonadota</taxon>
        <taxon>Alphaproteobacteria</taxon>
        <taxon>Rhodobacterales</taxon>
        <taxon>Roseobacteraceae</taxon>
        <taxon>Roseobacter</taxon>
    </lineage>
</organism>
<dbReference type="Pfam" id="PF04390">
    <property type="entry name" value="LptE"/>
    <property type="match status" value="1"/>
</dbReference>